<evidence type="ECO:0000256" key="1">
    <source>
        <dbReference type="SAM" id="MobiDB-lite"/>
    </source>
</evidence>
<name>A0AAV3R372_LITER</name>
<feature type="region of interest" description="Disordered" evidence="1">
    <location>
        <begin position="69"/>
        <end position="88"/>
    </location>
</feature>
<evidence type="ECO:0000313" key="2">
    <source>
        <dbReference type="EMBL" id="GAA0169708.1"/>
    </source>
</evidence>
<sequence length="333" mass="36269">MVKARGGSSSSSRKKGSQNSRTSNRVGMTADGQPIPLQVITPHPSQQAEIIVQKPKVLLLPWKDNVALEESNSEHREQFQPEHSGTNKGMCMHVPPTGDNVGKNPILGSTSAEKVALGDVNHERGSKNVEGVQPDVKDTLVETSFKSAKTHSSGDPTVAEILVGSDVGEGVDSLEENQDDDVVVVSYTVSRRRIRASVAALERKRVALGVGGDISGSVEPVYAIDLEELERLVDEKKAVQKGKEDFEGGDIARRKSKEKLKVNDDRNRINNRRIAKGVKDMSTEGVQFYSKKNEARHFGRRNEGITGSTLKLADIIKTLTGNALSAWLTKEQL</sequence>
<keyword evidence="3" id="KW-1185">Reference proteome</keyword>
<reference evidence="2 3" key="1">
    <citation type="submission" date="2024-01" db="EMBL/GenBank/DDBJ databases">
        <title>The complete chloroplast genome sequence of Lithospermum erythrorhizon: insights into the phylogenetic relationship among Boraginaceae species and the maternal lineages of purple gromwells.</title>
        <authorList>
            <person name="Okada T."/>
            <person name="Watanabe K."/>
        </authorList>
    </citation>
    <scope>NUCLEOTIDE SEQUENCE [LARGE SCALE GENOMIC DNA]</scope>
</reference>
<proteinExistence type="predicted"/>
<accession>A0AAV3R372</accession>
<feature type="region of interest" description="Disordered" evidence="1">
    <location>
        <begin position="1"/>
        <end position="41"/>
    </location>
</feature>
<evidence type="ECO:0000313" key="3">
    <source>
        <dbReference type="Proteomes" id="UP001454036"/>
    </source>
</evidence>
<dbReference type="AlphaFoldDB" id="A0AAV3R372"/>
<comment type="caution">
    <text evidence="2">The sequence shown here is derived from an EMBL/GenBank/DDBJ whole genome shotgun (WGS) entry which is preliminary data.</text>
</comment>
<feature type="compositionally biased region" description="Low complexity" evidence="1">
    <location>
        <begin position="1"/>
        <end position="21"/>
    </location>
</feature>
<dbReference type="Proteomes" id="UP001454036">
    <property type="component" value="Unassembled WGS sequence"/>
</dbReference>
<protein>
    <submittedName>
        <fullName evidence="2">Uncharacterized protein</fullName>
    </submittedName>
</protein>
<organism evidence="2 3">
    <name type="scientific">Lithospermum erythrorhizon</name>
    <name type="common">Purple gromwell</name>
    <name type="synonym">Lithospermum officinale var. erythrorhizon</name>
    <dbReference type="NCBI Taxonomy" id="34254"/>
    <lineage>
        <taxon>Eukaryota</taxon>
        <taxon>Viridiplantae</taxon>
        <taxon>Streptophyta</taxon>
        <taxon>Embryophyta</taxon>
        <taxon>Tracheophyta</taxon>
        <taxon>Spermatophyta</taxon>
        <taxon>Magnoliopsida</taxon>
        <taxon>eudicotyledons</taxon>
        <taxon>Gunneridae</taxon>
        <taxon>Pentapetalae</taxon>
        <taxon>asterids</taxon>
        <taxon>lamiids</taxon>
        <taxon>Boraginales</taxon>
        <taxon>Boraginaceae</taxon>
        <taxon>Boraginoideae</taxon>
        <taxon>Lithospermeae</taxon>
        <taxon>Lithospermum</taxon>
    </lineage>
</organism>
<gene>
    <name evidence="2" type="ORF">LIER_24128</name>
</gene>
<dbReference type="EMBL" id="BAABME010006945">
    <property type="protein sequence ID" value="GAA0169708.1"/>
    <property type="molecule type" value="Genomic_DNA"/>
</dbReference>